<evidence type="ECO:0000256" key="10">
    <source>
        <dbReference type="SAM" id="Phobius"/>
    </source>
</evidence>
<evidence type="ECO:0000256" key="6">
    <source>
        <dbReference type="ARBA" id="ARBA00023136"/>
    </source>
</evidence>
<evidence type="ECO:0000256" key="1">
    <source>
        <dbReference type="ARBA" id="ARBA00004389"/>
    </source>
</evidence>
<dbReference type="Gene3D" id="1.10.287.110">
    <property type="entry name" value="DnaJ domain"/>
    <property type="match status" value="1"/>
</dbReference>
<dbReference type="AlphaFoldDB" id="G8JQG1"/>
<dbReference type="GO" id="GO:0006457">
    <property type="term" value="P:protein folding"/>
    <property type="evidence" value="ECO:0007669"/>
    <property type="project" value="EnsemblFungi"/>
</dbReference>
<keyword evidence="14" id="KW-1185">Reference proteome</keyword>
<dbReference type="InterPro" id="IPR036869">
    <property type="entry name" value="J_dom_sf"/>
</dbReference>
<feature type="domain" description="J" evidence="12">
    <location>
        <begin position="43"/>
        <end position="107"/>
    </location>
</feature>
<dbReference type="InterPro" id="IPR001623">
    <property type="entry name" value="DnaJ_domain"/>
</dbReference>
<evidence type="ECO:0000259" key="12">
    <source>
        <dbReference type="PROSITE" id="PS50076"/>
    </source>
</evidence>
<feature type="compositionally biased region" description="Basic residues" evidence="9">
    <location>
        <begin position="261"/>
        <end position="274"/>
    </location>
</feature>
<accession>G8JQG1</accession>
<dbReference type="GO" id="GO:0005789">
    <property type="term" value="C:endoplasmic reticulum membrane"/>
    <property type="evidence" value="ECO:0007669"/>
    <property type="project" value="UniProtKB-SubCell"/>
</dbReference>
<dbReference type="PROSITE" id="PS50076">
    <property type="entry name" value="DNAJ_2"/>
    <property type="match status" value="1"/>
</dbReference>
<dbReference type="PANTHER" id="PTHR44653:SF2">
    <property type="entry name" value="DNAJ HOMOLOG SUBFAMILY C MEMBER 1"/>
    <property type="match status" value="1"/>
</dbReference>
<gene>
    <name evidence="13" type="ordered locus">Ecym_2578</name>
</gene>
<evidence type="ECO:0000256" key="3">
    <source>
        <dbReference type="ARBA" id="ARBA00022729"/>
    </source>
</evidence>
<dbReference type="OMA" id="RRYDYFY"/>
<dbReference type="InterPro" id="IPR052606">
    <property type="entry name" value="DnaJ_domain_protein"/>
</dbReference>
<comment type="subcellular location">
    <subcellularLocation>
        <location evidence="1">Endoplasmic reticulum membrane</location>
        <topology evidence="1">Single-pass membrane protein</topology>
    </subcellularLocation>
</comment>
<dbReference type="Pfam" id="PF00226">
    <property type="entry name" value="DnaJ"/>
    <property type="match status" value="1"/>
</dbReference>
<dbReference type="GeneID" id="11470727"/>
<feature type="region of interest" description="Disordered" evidence="9">
    <location>
        <begin position="245"/>
        <end position="298"/>
    </location>
</feature>
<evidence type="ECO:0000256" key="8">
    <source>
        <dbReference type="ARBA" id="ARBA00061004"/>
    </source>
</evidence>
<sequence length="298" mass="34909">MKVGSFWLGILFLTTLAYGFTPDEVEIFQLHKELIDKYGSEVTFYKFLKLDKLDKSTDKDISKQFRALSKKYHPDKNPKFNKLYERLNLVTRILSNSDKRKVYDYYLKQGFPHYEFSKGGFFFKRSQPKTWFLVLFIYTICSLIHWAILKVQNNSNKSRITSFINQVREKDDTEGLGEKKLMFKQHEEDEGKELVIRFGDIFVIQNDGTEAQITIEGMKDPGFTDTMFISLPKWLIRSMLSPFSKTPDEENEVDESTELPRKKKGVVSKKKAGLKQKDNVKKMQLPNGKVIYSRSKKD</sequence>
<keyword evidence="5 10" id="KW-1133">Transmembrane helix</keyword>
<dbReference type="KEGG" id="erc:Ecym_2578"/>
<dbReference type="PANTHER" id="PTHR44653">
    <property type="entry name" value="DNAJ HOMOLOG SUBFAMILY C MEMBER 1"/>
    <property type="match status" value="1"/>
</dbReference>
<dbReference type="OrthoDB" id="413400at2759"/>
<dbReference type="CDD" id="cd06257">
    <property type="entry name" value="DnaJ"/>
    <property type="match status" value="1"/>
</dbReference>
<keyword evidence="7" id="KW-0143">Chaperone</keyword>
<feature type="transmembrane region" description="Helical" evidence="10">
    <location>
        <begin position="131"/>
        <end position="149"/>
    </location>
</feature>
<dbReference type="FunCoup" id="G8JQG1">
    <property type="interactions" value="33"/>
</dbReference>
<name>G8JQG1_ERECY</name>
<reference evidence="14" key="1">
    <citation type="journal article" date="2012" name="G3 (Bethesda)">
        <title>Pichia sorbitophila, an interspecies yeast hybrid reveals early steps of genome resolution following polyploidization.</title>
        <authorList>
            <person name="Leh Louis V."/>
            <person name="Despons L."/>
            <person name="Friedrich A."/>
            <person name="Martin T."/>
            <person name="Durrens P."/>
            <person name="Casaregola S."/>
            <person name="Neuveglise C."/>
            <person name="Fairhead C."/>
            <person name="Marck C."/>
            <person name="Cruz J.A."/>
            <person name="Straub M.L."/>
            <person name="Kugler V."/>
            <person name="Sacerdot C."/>
            <person name="Uzunov Z."/>
            <person name="Thierry A."/>
            <person name="Weiss S."/>
            <person name="Bleykasten C."/>
            <person name="De Montigny J."/>
            <person name="Jacques N."/>
            <person name="Jung P."/>
            <person name="Lemaire M."/>
            <person name="Mallet S."/>
            <person name="Morel G."/>
            <person name="Richard G.F."/>
            <person name="Sarkar A."/>
            <person name="Savel G."/>
            <person name="Schacherer J."/>
            <person name="Seret M.L."/>
            <person name="Talla E."/>
            <person name="Samson G."/>
            <person name="Jubin C."/>
            <person name="Poulain J."/>
            <person name="Vacherie B."/>
            <person name="Barbe V."/>
            <person name="Pelletier E."/>
            <person name="Sherman D.J."/>
            <person name="Westhof E."/>
            <person name="Weissenbach J."/>
            <person name="Baret P.V."/>
            <person name="Wincker P."/>
            <person name="Gaillardin C."/>
            <person name="Dujon B."/>
            <person name="Souciet J.L."/>
        </authorList>
    </citation>
    <scope>NUCLEOTIDE SEQUENCE [LARGE SCALE GENOMIC DNA]</scope>
    <source>
        <strain evidence="14">CBS 270.75 / DBVPG 7215 / KCTC 17166 / NRRL Y-17582</strain>
    </source>
</reference>
<evidence type="ECO:0000313" key="13">
    <source>
        <dbReference type="EMBL" id="AET38294.1"/>
    </source>
</evidence>
<evidence type="ECO:0000256" key="9">
    <source>
        <dbReference type="SAM" id="MobiDB-lite"/>
    </source>
</evidence>
<organism evidence="13 14">
    <name type="scientific">Eremothecium cymbalariae (strain CBS 270.75 / DBVPG 7215 / KCTC 17166 / NRRL Y-17582)</name>
    <name type="common">Yeast</name>
    <dbReference type="NCBI Taxonomy" id="931890"/>
    <lineage>
        <taxon>Eukaryota</taxon>
        <taxon>Fungi</taxon>
        <taxon>Dikarya</taxon>
        <taxon>Ascomycota</taxon>
        <taxon>Saccharomycotina</taxon>
        <taxon>Saccharomycetes</taxon>
        <taxon>Saccharomycetales</taxon>
        <taxon>Saccharomycetaceae</taxon>
        <taxon>Eremothecium</taxon>
    </lineage>
</organism>
<evidence type="ECO:0000256" key="4">
    <source>
        <dbReference type="ARBA" id="ARBA00022824"/>
    </source>
</evidence>
<dbReference type="SUPFAM" id="SSF46565">
    <property type="entry name" value="Chaperone J-domain"/>
    <property type="match status" value="1"/>
</dbReference>
<protein>
    <recommendedName>
        <fullName evidence="12">J domain-containing protein</fullName>
    </recommendedName>
</protein>
<dbReference type="FunFam" id="1.10.287.110:FF:000116">
    <property type="entry name" value="Erj5p"/>
    <property type="match status" value="1"/>
</dbReference>
<dbReference type="SMART" id="SM00271">
    <property type="entry name" value="DnaJ"/>
    <property type="match status" value="1"/>
</dbReference>
<evidence type="ECO:0000256" key="7">
    <source>
        <dbReference type="ARBA" id="ARBA00023186"/>
    </source>
</evidence>
<comment type="similarity">
    <text evidence="8">Belongs to the DnaJ family.</text>
</comment>
<evidence type="ECO:0000256" key="5">
    <source>
        <dbReference type="ARBA" id="ARBA00022989"/>
    </source>
</evidence>
<feature type="signal peptide" evidence="11">
    <location>
        <begin position="1"/>
        <end position="19"/>
    </location>
</feature>
<dbReference type="EMBL" id="CP002498">
    <property type="protein sequence ID" value="AET38294.1"/>
    <property type="molecule type" value="Genomic_DNA"/>
</dbReference>
<feature type="chain" id="PRO_5003510854" description="J domain-containing protein" evidence="11">
    <location>
        <begin position="20"/>
        <end position="298"/>
    </location>
</feature>
<dbReference type="HOGENOM" id="CLU_037236_2_0_1"/>
<dbReference type="Proteomes" id="UP000006790">
    <property type="component" value="Chromosome 2"/>
</dbReference>
<dbReference type="eggNOG" id="KOG0724">
    <property type="taxonomic scope" value="Eukaryota"/>
</dbReference>
<evidence type="ECO:0000256" key="11">
    <source>
        <dbReference type="SAM" id="SignalP"/>
    </source>
</evidence>
<dbReference type="RefSeq" id="XP_003645111.1">
    <property type="nucleotide sequence ID" value="XM_003645063.1"/>
</dbReference>
<dbReference type="InParanoid" id="G8JQG1"/>
<keyword evidence="3 11" id="KW-0732">Signal</keyword>
<dbReference type="STRING" id="931890.G8JQG1"/>
<keyword evidence="4" id="KW-0256">Endoplasmic reticulum</keyword>
<evidence type="ECO:0000256" key="2">
    <source>
        <dbReference type="ARBA" id="ARBA00022692"/>
    </source>
</evidence>
<keyword evidence="6 10" id="KW-0472">Membrane</keyword>
<evidence type="ECO:0000313" key="14">
    <source>
        <dbReference type="Proteomes" id="UP000006790"/>
    </source>
</evidence>
<proteinExistence type="inferred from homology"/>
<keyword evidence="2 10" id="KW-0812">Transmembrane</keyword>